<dbReference type="InterPro" id="IPR020904">
    <property type="entry name" value="Sc_DH/Rdtase_CS"/>
</dbReference>
<evidence type="ECO:0000256" key="4">
    <source>
        <dbReference type="RuleBase" id="RU000363"/>
    </source>
</evidence>
<evidence type="ECO:0000313" key="6">
    <source>
        <dbReference type="Proteomes" id="UP000177750"/>
    </source>
</evidence>
<dbReference type="SUPFAM" id="SSF51735">
    <property type="entry name" value="NAD(P)-binding Rossmann-fold domains"/>
    <property type="match status" value="1"/>
</dbReference>
<dbReference type="PRINTS" id="PR00081">
    <property type="entry name" value="GDHRDH"/>
</dbReference>
<dbReference type="PANTHER" id="PTHR43391">
    <property type="entry name" value="RETINOL DEHYDROGENASE-RELATED"/>
    <property type="match status" value="1"/>
</dbReference>
<dbReference type="PRINTS" id="PR00080">
    <property type="entry name" value="SDRFAMILY"/>
</dbReference>
<accession>A0A1F7VL73</accession>
<comment type="similarity">
    <text evidence="1 4">Belongs to the short-chain dehydrogenases/reductases (SDR) family.</text>
</comment>
<dbReference type="InterPro" id="IPR002347">
    <property type="entry name" value="SDR_fam"/>
</dbReference>
<evidence type="ECO:0000256" key="1">
    <source>
        <dbReference type="ARBA" id="ARBA00006484"/>
    </source>
</evidence>
<dbReference type="GO" id="GO:0016491">
    <property type="term" value="F:oxidoreductase activity"/>
    <property type="evidence" value="ECO:0007669"/>
    <property type="project" value="UniProtKB-KW"/>
</dbReference>
<proteinExistence type="inferred from homology"/>
<comment type="caution">
    <text evidence="5">The sequence shown here is derived from an EMBL/GenBank/DDBJ whole genome shotgun (WGS) entry which is preliminary data.</text>
</comment>
<evidence type="ECO:0008006" key="7">
    <source>
        <dbReference type="Google" id="ProtNLM"/>
    </source>
</evidence>
<gene>
    <name evidence="5" type="ORF">A3J36_00940</name>
</gene>
<name>A0A1F7VL73_9BACT</name>
<dbReference type="Gene3D" id="3.40.50.720">
    <property type="entry name" value="NAD(P)-binding Rossmann-like Domain"/>
    <property type="match status" value="1"/>
</dbReference>
<evidence type="ECO:0000313" key="5">
    <source>
        <dbReference type="EMBL" id="OGL90717.1"/>
    </source>
</evidence>
<dbReference type="PROSITE" id="PS00061">
    <property type="entry name" value="ADH_SHORT"/>
    <property type="match status" value="1"/>
</dbReference>
<dbReference type="InterPro" id="IPR036291">
    <property type="entry name" value="NAD(P)-bd_dom_sf"/>
</dbReference>
<keyword evidence="2" id="KW-0521">NADP</keyword>
<dbReference type="EMBL" id="MGEU01000022">
    <property type="protein sequence ID" value="OGL90717.1"/>
    <property type="molecule type" value="Genomic_DNA"/>
</dbReference>
<dbReference type="Pfam" id="PF00106">
    <property type="entry name" value="adh_short"/>
    <property type="match status" value="1"/>
</dbReference>
<dbReference type="PANTHER" id="PTHR43391:SF14">
    <property type="entry name" value="DEHYDROGENASE_REDUCTASE SDR FAMILY PROTEIN 7-LIKE"/>
    <property type="match status" value="1"/>
</dbReference>
<dbReference type="Proteomes" id="UP000177750">
    <property type="component" value="Unassembled WGS sequence"/>
</dbReference>
<organism evidence="5 6">
    <name type="scientific">Candidatus Uhrbacteria bacterium RIFCSPLOWO2_02_FULL_54_37</name>
    <dbReference type="NCBI Taxonomy" id="1802412"/>
    <lineage>
        <taxon>Bacteria</taxon>
        <taxon>Candidatus Uhriibacteriota</taxon>
    </lineage>
</organism>
<dbReference type="CDD" id="cd05233">
    <property type="entry name" value="SDR_c"/>
    <property type="match status" value="1"/>
</dbReference>
<evidence type="ECO:0000256" key="3">
    <source>
        <dbReference type="ARBA" id="ARBA00023002"/>
    </source>
</evidence>
<sequence>MEHDIVFITGSSAGIGRAAALLFAARGSSLVITYCHDQEAGARVREECLQAGARDVMLLNLDLADDDSIRRAVYDAVSHYHAVDVLINNAGTIDHGALSEQTFALIDHQLKTNLTGTIKLTKECLSYVRKSIITIGSTLGLRGRKRLSIYAASKFGLRGFTQALAQEHPELFVFVVNPGLTATRMGSERGMDPGVVGQIIVNASLGRYRLKPGSDINVRDYRYGPRLGKVRSLLRALRDGIIANV</sequence>
<reference evidence="5 6" key="1">
    <citation type="journal article" date="2016" name="Nat. Commun.">
        <title>Thousands of microbial genomes shed light on interconnected biogeochemical processes in an aquifer system.</title>
        <authorList>
            <person name="Anantharaman K."/>
            <person name="Brown C.T."/>
            <person name="Hug L.A."/>
            <person name="Sharon I."/>
            <person name="Castelle C.J."/>
            <person name="Probst A.J."/>
            <person name="Thomas B.C."/>
            <person name="Singh A."/>
            <person name="Wilkins M.J."/>
            <person name="Karaoz U."/>
            <person name="Brodie E.L."/>
            <person name="Williams K.H."/>
            <person name="Hubbard S.S."/>
            <person name="Banfield J.F."/>
        </authorList>
    </citation>
    <scope>NUCLEOTIDE SEQUENCE [LARGE SCALE GENOMIC DNA]</scope>
</reference>
<keyword evidence="3" id="KW-0560">Oxidoreductase</keyword>
<dbReference type="AlphaFoldDB" id="A0A1F7VL73"/>
<evidence type="ECO:0000256" key="2">
    <source>
        <dbReference type="ARBA" id="ARBA00022857"/>
    </source>
</evidence>
<protein>
    <recommendedName>
        <fullName evidence="7">Short-chain dehydrogenase</fullName>
    </recommendedName>
</protein>